<dbReference type="AlphaFoldDB" id="A0A3N4KZ76"/>
<keyword evidence="1" id="KW-0175">Coiled coil</keyword>
<dbReference type="InterPro" id="IPR046520">
    <property type="entry name" value="DUF6697"/>
</dbReference>
<gene>
    <name evidence="4" type="ORF">P167DRAFT_532814</name>
</gene>
<reference evidence="4 5" key="1">
    <citation type="journal article" date="2018" name="Nat. Ecol. Evol.">
        <title>Pezizomycetes genomes reveal the molecular basis of ectomycorrhizal truffle lifestyle.</title>
        <authorList>
            <person name="Murat C."/>
            <person name="Payen T."/>
            <person name="Noel B."/>
            <person name="Kuo A."/>
            <person name="Morin E."/>
            <person name="Chen J."/>
            <person name="Kohler A."/>
            <person name="Krizsan K."/>
            <person name="Balestrini R."/>
            <person name="Da Silva C."/>
            <person name="Montanini B."/>
            <person name="Hainaut M."/>
            <person name="Levati E."/>
            <person name="Barry K.W."/>
            <person name="Belfiori B."/>
            <person name="Cichocki N."/>
            <person name="Clum A."/>
            <person name="Dockter R.B."/>
            <person name="Fauchery L."/>
            <person name="Guy J."/>
            <person name="Iotti M."/>
            <person name="Le Tacon F."/>
            <person name="Lindquist E.A."/>
            <person name="Lipzen A."/>
            <person name="Malagnac F."/>
            <person name="Mello A."/>
            <person name="Molinier V."/>
            <person name="Miyauchi S."/>
            <person name="Poulain J."/>
            <person name="Riccioni C."/>
            <person name="Rubini A."/>
            <person name="Sitrit Y."/>
            <person name="Splivallo R."/>
            <person name="Traeger S."/>
            <person name="Wang M."/>
            <person name="Zifcakova L."/>
            <person name="Wipf D."/>
            <person name="Zambonelli A."/>
            <person name="Paolocci F."/>
            <person name="Nowrousian M."/>
            <person name="Ottonello S."/>
            <person name="Baldrian P."/>
            <person name="Spatafora J.W."/>
            <person name="Henrissat B."/>
            <person name="Nagy L.G."/>
            <person name="Aury J.M."/>
            <person name="Wincker P."/>
            <person name="Grigoriev I.V."/>
            <person name="Bonfante P."/>
            <person name="Martin F.M."/>
        </authorList>
    </citation>
    <scope>NUCLEOTIDE SEQUENCE [LARGE SCALE GENOMIC DNA]</scope>
    <source>
        <strain evidence="4 5">CCBAS932</strain>
    </source>
</reference>
<sequence length="519" mass="56880">MPPLVQIQDTIPISDDEDDGDSCGSDLQAISRDLEDLEQRMKETNEQIEDSNDDVTSYAKLLKTAEERLQASRKQKEKLVDEKYGLVRRKQRLLERRARNRAIKLEARTPATASSTRSRLGTEGDKAPVGRAAVASSGSESSSRAMGAPSTQDRATRGQTTHDRTLMTSDGSGDNLTAAEGEAVESQALTAPSPSGPGAAEGHTAAGPTVAPLGGFASGFRAIGGRTTQGRTTQGQTLATPDGSGVENEAVRSQALTAPSGLGAADGQAVGSRTPVAPSVSGRTPQRKAVGPIYSPYYEASNSDSEMETPVTASQLVPGNRLNIPANSKTFSRMEISNLIGGKTQGTWCNINQSRVTRYKAGSYMALIRDLNHLLPTAPGLDGGIYVADWLKKEVGKKYYIFIKKSSNNWLYYGKYLISYIKEISLDEWKKFSPNDQRRWAEHLLEHLWGKNILVKKKVFKSVEHLNVGTHWKEVLRFFNQPDDLPHLRLKLLGLHFITYDRDLYDNLESESLKLGRKD</sequence>
<dbReference type="Pfam" id="PF20411">
    <property type="entry name" value="DUF6697"/>
    <property type="match status" value="1"/>
</dbReference>
<evidence type="ECO:0000256" key="1">
    <source>
        <dbReference type="SAM" id="Coils"/>
    </source>
</evidence>
<feature type="domain" description="DUF6697" evidence="3">
    <location>
        <begin position="330"/>
        <end position="510"/>
    </location>
</feature>
<feature type="compositionally biased region" description="Basic and acidic residues" evidence="2">
    <location>
        <begin position="95"/>
        <end position="107"/>
    </location>
</feature>
<feature type="region of interest" description="Disordered" evidence="2">
    <location>
        <begin position="1"/>
        <end position="26"/>
    </location>
</feature>
<name>A0A3N4KZ76_9PEZI</name>
<proteinExistence type="predicted"/>
<dbReference type="Proteomes" id="UP000277580">
    <property type="component" value="Unassembled WGS sequence"/>
</dbReference>
<dbReference type="OrthoDB" id="2757553at2759"/>
<feature type="compositionally biased region" description="Low complexity" evidence="2">
    <location>
        <begin position="129"/>
        <end position="148"/>
    </location>
</feature>
<feature type="region of interest" description="Disordered" evidence="2">
    <location>
        <begin position="95"/>
        <end position="288"/>
    </location>
</feature>
<evidence type="ECO:0000256" key="2">
    <source>
        <dbReference type="SAM" id="MobiDB-lite"/>
    </source>
</evidence>
<dbReference type="InParanoid" id="A0A3N4KZ76"/>
<evidence type="ECO:0000259" key="3">
    <source>
        <dbReference type="Pfam" id="PF20411"/>
    </source>
</evidence>
<keyword evidence="5" id="KW-1185">Reference proteome</keyword>
<dbReference type="EMBL" id="ML119111">
    <property type="protein sequence ID" value="RPB15873.1"/>
    <property type="molecule type" value="Genomic_DNA"/>
</dbReference>
<evidence type="ECO:0000313" key="5">
    <source>
        <dbReference type="Proteomes" id="UP000277580"/>
    </source>
</evidence>
<feature type="compositionally biased region" description="Basic and acidic residues" evidence="2">
    <location>
        <begin position="154"/>
        <end position="165"/>
    </location>
</feature>
<accession>A0A3N4KZ76</accession>
<organism evidence="4 5">
    <name type="scientific">Morchella conica CCBAS932</name>
    <dbReference type="NCBI Taxonomy" id="1392247"/>
    <lineage>
        <taxon>Eukaryota</taxon>
        <taxon>Fungi</taxon>
        <taxon>Dikarya</taxon>
        <taxon>Ascomycota</taxon>
        <taxon>Pezizomycotina</taxon>
        <taxon>Pezizomycetes</taxon>
        <taxon>Pezizales</taxon>
        <taxon>Morchellaceae</taxon>
        <taxon>Morchella</taxon>
    </lineage>
</organism>
<protein>
    <recommendedName>
        <fullName evidence="3">DUF6697 domain-containing protein</fullName>
    </recommendedName>
</protein>
<evidence type="ECO:0000313" key="4">
    <source>
        <dbReference type="EMBL" id="RPB15873.1"/>
    </source>
</evidence>
<feature type="compositionally biased region" description="Polar residues" evidence="2">
    <location>
        <begin position="166"/>
        <end position="175"/>
    </location>
</feature>
<feature type="coiled-coil region" evidence="1">
    <location>
        <begin position="27"/>
        <end position="82"/>
    </location>
</feature>
<feature type="compositionally biased region" description="Low complexity" evidence="2">
    <location>
        <begin position="224"/>
        <end position="237"/>
    </location>
</feature>